<dbReference type="GeneID" id="115747991"/>
<dbReference type="InterPro" id="IPR051955">
    <property type="entry name" value="PME_Inhibitor"/>
</dbReference>
<evidence type="ECO:0000256" key="2">
    <source>
        <dbReference type="ARBA" id="ARBA00038471"/>
    </source>
</evidence>
<evidence type="ECO:0000313" key="5">
    <source>
        <dbReference type="RefSeq" id="XP_030540202.1"/>
    </source>
</evidence>
<accession>A0A8B8Q1C8</accession>
<dbReference type="InterPro" id="IPR035513">
    <property type="entry name" value="Invertase/methylesterase_inhib"/>
</dbReference>
<dbReference type="Pfam" id="PF04043">
    <property type="entry name" value="PMEI"/>
    <property type="match status" value="1"/>
</dbReference>
<dbReference type="PANTHER" id="PTHR31080:SF87">
    <property type="entry name" value="PECTINESTERASE INHIBITOR 7"/>
    <property type="match status" value="1"/>
</dbReference>
<feature type="domain" description="Pectinesterase inhibitor" evidence="3">
    <location>
        <begin position="15"/>
        <end position="174"/>
    </location>
</feature>
<keyword evidence="4" id="KW-1185">Reference proteome</keyword>
<evidence type="ECO:0000313" key="4">
    <source>
        <dbReference type="Proteomes" id="UP000827889"/>
    </source>
</evidence>
<dbReference type="CDD" id="cd15798">
    <property type="entry name" value="PMEI-like_3"/>
    <property type="match status" value="1"/>
</dbReference>
<dbReference type="GO" id="GO:0004857">
    <property type="term" value="F:enzyme inhibitor activity"/>
    <property type="evidence" value="ECO:0007669"/>
    <property type="project" value="InterPro"/>
</dbReference>
<dbReference type="PANTHER" id="PTHR31080">
    <property type="entry name" value="PECTINESTERASE INHIBITOR-LIKE"/>
    <property type="match status" value="1"/>
</dbReference>
<dbReference type="NCBIfam" id="TIGR01614">
    <property type="entry name" value="PME_inhib"/>
    <property type="match status" value="1"/>
</dbReference>
<dbReference type="AlphaFoldDB" id="A0A8B8Q1C8"/>
<name>A0A8B8Q1C8_9MYRT</name>
<dbReference type="SUPFAM" id="SSF101148">
    <property type="entry name" value="Plant invertase/pectin methylesterase inhibitor"/>
    <property type="match status" value="1"/>
</dbReference>
<comment type="similarity">
    <text evidence="2">Belongs to the PMEI family.</text>
</comment>
<dbReference type="RefSeq" id="XP_030540202.1">
    <property type="nucleotide sequence ID" value="XM_030684342.1"/>
</dbReference>
<keyword evidence="1" id="KW-0732">Signal</keyword>
<dbReference type="KEGG" id="rarg:115747991"/>
<gene>
    <name evidence="5" type="primary">LOC115747991</name>
</gene>
<organism evidence="4 5">
    <name type="scientific">Rhodamnia argentea</name>
    <dbReference type="NCBI Taxonomy" id="178133"/>
    <lineage>
        <taxon>Eukaryota</taxon>
        <taxon>Viridiplantae</taxon>
        <taxon>Streptophyta</taxon>
        <taxon>Embryophyta</taxon>
        <taxon>Tracheophyta</taxon>
        <taxon>Spermatophyta</taxon>
        <taxon>Magnoliopsida</taxon>
        <taxon>eudicotyledons</taxon>
        <taxon>Gunneridae</taxon>
        <taxon>Pentapetalae</taxon>
        <taxon>rosids</taxon>
        <taxon>malvids</taxon>
        <taxon>Myrtales</taxon>
        <taxon>Myrtaceae</taxon>
        <taxon>Myrtoideae</taxon>
        <taxon>Myrteae</taxon>
        <taxon>Australasian group</taxon>
        <taxon>Rhodamnia</taxon>
    </lineage>
</organism>
<proteinExistence type="inferred from homology"/>
<dbReference type="SMART" id="SM00856">
    <property type="entry name" value="PMEI"/>
    <property type="match status" value="1"/>
</dbReference>
<reference evidence="5" key="1">
    <citation type="submission" date="2025-08" db="UniProtKB">
        <authorList>
            <consortium name="RefSeq"/>
        </authorList>
    </citation>
    <scope>IDENTIFICATION</scope>
    <source>
        <tissue evidence="5">Leaf</tissue>
    </source>
</reference>
<sequence>MKVAAAADATASPSADTNFVESLCSAVRYPTLCVRSLTAHASAIEQSPLQLAQSPLAESLSGARSTRLLLVRSNKFKGPKVTDYRAIRECFQYMDDAVNLLTKSVKEIQSAAESKGKYYRWHVSNAKTWVDSAEQDSYTCCDGYMVGLQNGRLKTSTQSHVADAGQLTSNSLTLITNLSR</sequence>
<evidence type="ECO:0000256" key="1">
    <source>
        <dbReference type="ARBA" id="ARBA00022729"/>
    </source>
</evidence>
<protein>
    <submittedName>
        <fullName evidence="5">Pectinesterase inhibitor 11-like</fullName>
    </submittedName>
</protein>
<dbReference type="Gene3D" id="1.20.140.40">
    <property type="entry name" value="Invertase/pectin methylesterase inhibitor family protein"/>
    <property type="match status" value="1"/>
</dbReference>
<evidence type="ECO:0000259" key="3">
    <source>
        <dbReference type="SMART" id="SM00856"/>
    </source>
</evidence>
<dbReference type="InterPro" id="IPR006501">
    <property type="entry name" value="Pectinesterase_inhib_dom"/>
</dbReference>
<dbReference type="Proteomes" id="UP000827889">
    <property type="component" value="Chromosome 3"/>
</dbReference>